<feature type="compositionally biased region" description="Gly residues" evidence="1">
    <location>
        <begin position="39"/>
        <end position="50"/>
    </location>
</feature>
<dbReference type="Pfam" id="PF09438">
    <property type="entry name" value="DUF2017"/>
    <property type="match status" value="1"/>
</dbReference>
<evidence type="ECO:0000256" key="1">
    <source>
        <dbReference type="SAM" id="MobiDB-lite"/>
    </source>
</evidence>
<gene>
    <name evidence="2" type="ORF">GJV82_10970</name>
</gene>
<dbReference type="RefSeq" id="WP_318657524.1">
    <property type="nucleotide sequence ID" value="NZ_WMKA01000023.1"/>
</dbReference>
<proteinExistence type="predicted"/>
<evidence type="ECO:0000313" key="2">
    <source>
        <dbReference type="EMBL" id="MTG89461.1"/>
    </source>
</evidence>
<dbReference type="InterPro" id="IPR018561">
    <property type="entry name" value="AosR"/>
</dbReference>
<protein>
    <submittedName>
        <fullName evidence="2">DUF2017 family protein</fullName>
    </submittedName>
</protein>
<feature type="region of interest" description="Disordered" evidence="1">
    <location>
        <begin position="34"/>
        <end position="83"/>
    </location>
</feature>
<dbReference type="Proteomes" id="UP000440668">
    <property type="component" value="Unassembled WGS sequence"/>
</dbReference>
<evidence type="ECO:0000313" key="3">
    <source>
        <dbReference type="Proteomes" id="UP000440668"/>
    </source>
</evidence>
<dbReference type="EMBL" id="WMKA01000023">
    <property type="protein sequence ID" value="MTG89461.1"/>
    <property type="molecule type" value="Genomic_DNA"/>
</dbReference>
<dbReference type="AlphaFoldDB" id="A0A6N7ZIZ7"/>
<accession>A0A6N7ZIZ7</accession>
<reference evidence="2 3" key="1">
    <citation type="submission" date="2019-11" db="EMBL/GenBank/DDBJ databases">
        <title>Cellulosimicrobium composti sp. nov. isolated from a compost.</title>
        <authorList>
            <person name="Yang Y."/>
        </authorList>
    </citation>
    <scope>NUCLEOTIDE SEQUENCE [LARGE SCALE GENOMIC DNA]</scope>
    <source>
        <strain evidence="2 3">BIT-GX5</strain>
    </source>
</reference>
<name>A0A6N7ZIZ7_9MICO</name>
<organism evidence="2 3">
    <name type="scientific">Cellulosimicrobium composti</name>
    <dbReference type="NCBI Taxonomy" id="2672572"/>
    <lineage>
        <taxon>Bacteria</taxon>
        <taxon>Bacillati</taxon>
        <taxon>Actinomycetota</taxon>
        <taxon>Actinomycetes</taxon>
        <taxon>Micrococcales</taxon>
        <taxon>Promicromonosporaceae</taxon>
        <taxon>Cellulosimicrobium</taxon>
    </lineage>
</organism>
<sequence length="226" mass="23538">MRPFRAEAHGYVAELEPSERIVLAQLAGDVAQMLQEGVPGRGPGGAGPGAGEPDDAWSPPGWTGPVPGGPGGGGGAATPPPDPAVRRLLPDASDDAEVAAEFRRFTQDDLAARKVGRLVLLARSLVDHEPAGAAPYVVGRDEAEDVAAALTDVRLVLAERLGLRTDEQVEGLYDELDREGDDGPDDGEVGGAPRRFLVSVFLLTGLLQESLVDGMLADLRAGRGRP</sequence>
<comment type="caution">
    <text evidence="2">The sequence shown here is derived from an EMBL/GenBank/DDBJ whole genome shotgun (WGS) entry which is preliminary data.</text>
</comment>